<dbReference type="Proteomes" id="UP001595885">
    <property type="component" value="Unassembled WGS sequence"/>
</dbReference>
<comment type="caution">
    <text evidence="1">The sequence shown here is derived from an EMBL/GenBank/DDBJ whole genome shotgun (WGS) entry which is preliminary data.</text>
</comment>
<dbReference type="EMBL" id="JBHSGW010000025">
    <property type="protein sequence ID" value="MFC4740075.1"/>
    <property type="molecule type" value="Genomic_DNA"/>
</dbReference>
<name>A0ABV9P5T9_9FLAO</name>
<proteinExistence type="predicted"/>
<evidence type="ECO:0000313" key="1">
    <source>
        <dbReference type="EMBL" id="MFC4740075.1"/>
    </source>
</evidence>
<reference evidence="2" key="1">
    <citation type="journal article" date="2019" name="Int. J. Syst. Evol. Microbiol.">
        <title>The Global Catalogue of Microorganisms (GCM) 10K type strain sequencing project: providing services to taxonomists for standard genome sequencing and annotation.</title>
        <authorList>
            <consortium name="The Broad Institute Genomics Platform"/>
            <consortium name="The Broad Institute Genome Sequencing Center for Infectious Disease"/>
            <person name="Wu L."/>
            <person name="Ma J."/>
        </authorList>
    </citation>
    <scope>NUCLEOTIDE SEQUENCE [LARGE SCALE GENOMIC DNA]</scope>
    <source>
        <strain evidence="2">CCUG 50349</strain>
    </source>
</reference>
<keyword evidence="2" id="KW-1185">Reference proteome</keyword>
<dbReference type="RefSeq" id="WP_379740715.1">
    <property type="nucleotide sequence ID" value="NZ_JBHSGW010000025.1"/>
</dbReference>
<organism evidence="1 2">
    <name type="scientific">Flavobacterium ponti</name>
    <dbReference type="NCBI Taxonomy" id="665133"/>
    <lineage>
        <taxon>Bacteria</taxon>
        <taxon>Pseudomonadati</taxon>
        <taxon>Bacteroidota</taxon>
        <taxon>Flavobacteriia</taxon>
        <taxon>Flavobacteriales</taxon>
        <taxon>Flavobacteriaceae</taxon>
        <taxon>Flavobacterium</taxon>
    </lineage>
</organism>
<accession>A0ABV9P5T9</accession>
<gene>
    <name evidence="1" type="ORF">ACFO3U_08715</name>
</gene>
<protein>
    <submittedName>
        <fullName evidence="1">Uncharacterized protein</fullName>
    </submittedName>
</protein>
<evidence type="ECO:0000313" key="2">
    <source>
        <dbReference type="Proteomes" id="UP001595885"/>
    </source>
</evidence>
<sequence>MNTKEENYNYIYLKDYLEKENSEKAKLMLDKIKAIKTNDEFITFMWDLKQKLLLDAF</sequence>